<dbReference type="AlphaFoldDB" id="A0A382G207"/>
<keyword evidence="2" id="KW-0456">Lyase</keyword>
<protein>
    <recommendedName>
        <fullName evidence="3">Thiamine pyrophosphate enzyme N-terminal TPP-binding domain-containing protein</fullName>
    </recommendedName>
</protein>
<evidence type="ECO:0000256" key="1">
    <source>
        <dbReference type="ARBA" id="ARBA00022793"/>
    </source>
</evidence>
<organism evidence="4">
    <name type="scientific">marine metagenome</name>
    <dbReference type="NCBI Taxonomy" id="408172"/>
    <lineage>
        <taxon>unclassified sequences</taxon>
        <taxon>metagenomes</taxon>
        <taxon>ecological metagenomes</taxon>
    </lineage>
</organism>
<gene>
    <name evidence="4" type="ORF">METZ01_LOCUS221457</name>
</gene>
<keyword evidence="1" id="KW-0210">Decarboxylase</keyword>
<dbReference type="GO" id="GO:0016831">
    <property type="term" value="F:carboxy-lyase activity"/>
    <property type="evidence" value="ECO:0007669"/>
    <property type="project" value="UniProtKB-KW"/>
</dbReference>
<proteinExistence type="predicted"/>
<dbReference type="InterPro" id="IPR051818">
    <property type="entry name" value="TPP_dependent_decarboxylase"/>
</dbReference>
<dbReference type="InterPro" id="IPR012001">
    <property type="entry name" value="Thiamin_PyroP_enz_TPP-bd_dom"/>
</dbReference>
<evidence type="ECO:0000259" key="3">
    <source>
        <dbReference type="Pfam" id="PF02776"/>
    </source>
</evidence>
<dbReference type="Pfam" id="PF02776">
    <property type="entry name" value="TPP_enzyme_N"/>
    <property type="match status" value="1"/>
</dbReference>
<dbReference type="SUPFAM" id="SSF52518">
    <property type="entry name" value="Thiamin diphosphate-binding fold (THDP-binding)"/>
    <property type="match status" value="1"/>
</dbReference>
<dbReference type="PANTHER" id="PTHR42818:SF1">
    <property type="entry name" value="SULFOPYRUVATE DECARBOXYLASE"/>
    <property type="match status" value="1"/>
</dbReference>
<dbReference type="CDD" id="cd07035">
    <property type="entry name" value="TPP_PYR_POX_like"/>
    <property type="match status" value="1"/>
</dbReference>
<reference evidence="4" key="1">
    <citation type="submission" date="2018-05" db="EMBL/GenBank/DDBJ databases">
        <authorList>
            <person name="Lanie J.A."/>
            <person name="Ng W.-L."/>
            <person name="Kazmierczak K.M."/>
            <person name="Andrzejewski T.M."/>
            <person name="Davidsen T.M."/>
            <person name="Wayne K.J."/>
            <person name="Tettelin H."/>
            <person name="Glass J.I."/>
            <person name="Rusch D."/>
            <person name="Podicherti R."/>
            <person name="Tsui H.-C.T."/>
            <person name="Winkler M.E."/>
        </authorList>
    </citation>
    <scope>NUCLEOTIDE SEQUENCE</scope>
</reference>
<feature type="domain" description="Thiamine pyrophosphate enzyme N-terminal TPP-binding" evidence="3">
    <location>
        <begin position="6"/>
        <end position="105"/>
    </location>
</feature>
<name>A0A382G207_9ZZZZ</name>
<dbReference type="InterPro" id="IPR029061">
    <property type="entry name" value="THDP-binding"/>
</dbReference>
<dbReference type="PANTHER" id="PTHR42818">
    <property type="entry name" value="SULFOPYRUVATE DECARBOXYLASE SUBUNIT ALPHA"/>
    <property type="match status" value="1"/>
</dbReference>
<dbReference type="EMBL" id="UINC01052825">
    <property type="protein sequence ID" value="SVB68603.1"/>
    <property type="molecule type" value="Genomic_DNA"/>
</dbReference>
<evidence type="ECO:0000313" key="4">
    <source>
        <dbReference type="EMBL" id="SVB68603.1"/>
    </source>
</evidence>
<evidence type="ECO:0000256" key="2">
    <source>
        <dbReference type="ARBA" id="ARBA00023239"/>
    </source>
</evidence>
<sequence length="162" mass="18497">MKPNTQKKIFDYLIKNKIQNFIGVPDSTLKYFIEQGIKKNKILITTREEEAIGISVGMTLSQSPSLVFMQNAGFANSISTITSLIQLYEIPLIFLIGWRGYLKNDAPEHKKIGKIQPKLIDILALNSKIITEKNWKACCNWALKKIRNQKPCALIVKRDFVD</sequence>
<accession>A0A382G207</accession>
<dbReference type="GO" id="GO:0030976">
    <property type="term" value="F:thiamine pyrophosphate binding"/>
    <property type="evidence" value="ECO:0007669"/>
    <property type="project" value="InterPro"/>
</dbReference>